<reference evidence="6 8" key="2">
    <citation type="journal article" date="2013" name="Nature">
        <title>Insights into bilaterian evolution from three spiralian genomes.</title>
        <authorList>
            <person name="Simakov O."/>
            <person name="Marletaz F."/>
            <person name="Cho S.J."/>
            <person name="Edsinger-Gonzales E."/>
            <person name="Havlak P."/>
            <person name="Hellsten U."/>
            <person name="Kuo D.H."/>
            <person name="Larsson T."/>
            <person name="Lv J."/>
            <person name="Arendt D."/>
            <person name="Savage R."/>
            <person name="Osoegawa K."/>
            <person name="de Jong P."/>
            <person name="Grimwood J."/>
            <person name="Chapman J.A."/>
            <person name="Shapiro H."/>
            <person name="Aerts A."/>
            <person name="Otillar R.P."/>
            <person name="Terry A.Y."/>
            <person name="Boore J.L."/>
            <person name="Grigoriev I.V."/>
            <person name="Lindberg D.R."/>
            <person name="Seaver E.C."/>
            <person name="Weisblat D.A."/>
            <person name="Putnam N.H."/>
            <person name="Rokhsar D.S."/>
        </authorList>
    </citation>
    <scope>NUCLEOTIDE SEQUENCE</scope>
    <source>
        <strain evidence="6 8">I ESC-2004</strain>
    </source>
</reference>
<dbReference type="EnsemblMetazoa" id="CapteT179895">
    <property type="protein sequence ID" value="CapteP179895"/>
    <property type="gene ID" value="CapteG179895"/>
</dbReference>
<dbReference type="InterPro" id="IPR036036">
    <property type="entry name" value="SOCS_box-like_dom_sf"/>
</dbReference>
<dbReference type="PROSITE" id="PS50294">
    <property type="entry name" value="WD_REPEATS_REGION"/>
    <property type="match status" value="2"/>
</dbReference>
<dbReference type="OrthoDB" id="538223at2759"/>
<dbReference type="InterPro" id="IPR001680">
    <property type="entry name" value="WD40_rpt"/>
</dbReference>
<evidence type="ECO:0000256" key="2">
    <source>
        <dbReference type="ARBA" id="ARBA00022737"/>
    </source>
</evidence>
<dbReference type="Gene3D" id="1.10.750.20">
    <property type="entry name" value="SOCS box"/>
    <property type="match status" value="1"/>
</dbReference>
<sequence>MGKGRPFPDAINEDEIDQAELVDHLTPARNAQSLQKAGHETWTCAWSPDGQYFAWSCGSRLVKLLPWNRTKHQLVHDDRDCVTIDAGYLIWSVAFGSSTAETRPHSMNLNWYRYKKFNDLTLATGLENGRIRTWNVRTGQLILELLDHQDVIRDLKFAPDGSLRLVSGSRDGKLKVWDMDDDGNMMKTLQSGMKWVYACAWSPDAKTLCSVGDGRSVVLWDMDSYQKRARLDGHNHQVCSCDFSPDGALLVTASYDTQVIVWDPASLNRLATLSHMHPPPSPIFAGGANGAYVRGVSFSHDGHHIATVADDAYVRFWNFSYPGCPEQVAPLQNGLCCSFSPDGAVLAVGSRDGTVSMLLSPMRVSSLQHLCRMAIRRLLPSTKVDQLQMPVRMKKFLNYIHPLCP</sequence>
<dbReference type="PRINTS" id="PR00320">
    <property type="entry name" value="GPROTEINBRPT"/>
</dbReference>
<dbReference type="SMART" id="SM00969">
    <property type="entry name" value="SOCS_box"/>
    <property type="match status" value="1"/>
</dbReference>
<dbReference type="Gene3D" id="2.130.10.10">
    <property type="entry name" value="YVTN repeat-like/Quinoprotein amine dehydrogenase"/>
    <property type="match status" value="2"/>
</dbReference>
<dbReference type="PROSITE" id="PS00678">
    <property type="entry name" value="WD_REPEATS_1"/>
    <property type="match status" value="2"/>
</dbReference>
<keyword evidence="3" id="KW-0833">Ubl conjugation pathway</keyword>
<dbReference type="Proteomes" id="UP000014760">
    <property type="component" value="Unassembled WGS sequence"/>
</dbReference>
<feature type="repeat" description="WD" evidence="4">
    <location>
        <begin position="145"/>
        <end position="187"/>
    </location>
</feature>
<dbReference type="GO" id="GO:0000209">
    <property type="term" value="P:protein polyubiquitination"/>
    <property type="evidence" value="ECO:0007669"/>
    <property type="project" value="TreeGrafter"/>
</dbReference>
<keyword evidence="2" id="KW-0677">Repeat</keyword>
<feature type="repeat" description="WD" evidence="4">
    <location>
        <begin position="189"/>
        <end position="230"/>
    </location>
</feature>
<dbReference type="PROSITE" id="PS50082">
    <property type="entry name" value="WD_REPEATS_2"/>
    <property type="match status" value="4"/>
</dbReference>
<protein>
    <recommendedName>
        <fullName evidence="5">SOCS box domain-containing protein</fullName>
    </recommendedName>
</protein>
<dbReference type="InterPro" id="IPR036322">
    <property type="entry name" value="WD40_repeat_dom_sf"/>
</dbReference>
<dbReference type="Pfam" id="PF00400">
    <property type="entry name" value="WD40"/>
    <property type="match status" value="6"/>
</dbReference>
<dbReference type="EMBL" id="AMQN01003605">
    <property type="status" value="NOT_ANNOTATED_CDS"/>
    <property type="molecule type" value="Genomic_DNA"/>
</dbReference>
<dbReference type="InterPro" id="IPR001496">
    <property type="entry name" value="SOCS_box"/>
</dbReference>
<dbReference type="InterPro" id="IPR051983">
    <property type="entry name" value="WSB_SOCS-box_domain"/>
</dbReference>
<name>R7T419_CAPTE</name>
<feature type="repeat" description="WD" evidence="4">
    <location>
        <begin position="231"/>
        <end position="272"/>
    </location>
</feature>
<dbReference type="SMART" id="SM00320">
    <property type="entry name" value="WD40"/>
    <property type="match status" value="6"/>
</dbReference>
<organism evidence="6">
    <name type="scientific">Capitella teleta</name>
    <name type="common">Polychaete worm</name>
    <dbReference type="NCBI Taxonomy" id="283909"/>
    <lineage>
        <taxon>Eukaryota</taxon>
        <taxon>Metazoa</taxon>
        <taxon>Spiralia</taxon>
        <taxon>Lophotrochozoa</taxon>
        <taxon>Annelida</taxon>
        <taxon>Polychaeta</taxon>
        <taxon>Sedentaria</taxon>
        <taxon>Scolecida</taxon>
        <taxon>Capitellidae</taxon>
        <taxon>Capitella</taxon>
    </lineage>
</organism>
<dbReference type="SMART" id="SM00253">
    <property type="entry name" value="SOCS"/>
    <property type="match status" value="1"/>
</dbReference>
<dbReference type="EMBL" id="KB312243">
    <property type="protein sequence ID" value="ELT87622.1"/>
    <property type="molecule type" value="Genomic_DNA"/>
</dbReference>
<dbReference type="SUPFAM" id="SSF158235">
    <property type="entry name" value="SOCS box-like"/>
    <property type="match status" value="1"/>
</dbReference>
<keyword evidence="1 4" id="KW-0853">WD repeat</keyword>
<evidence type="ECO:0000256" key="1">
    <source>
        <dbReference type="ARBA" id="ARBA00022574"/>
    </source>
</evidence>
<gene>
    <name evidence="6" type="ORF">CAPTEDRAFT_179895</name>
</gene>
<evidence type="ECO:0000256" key="4">
    <source>
        <dbReference type="PROSITE-ProRule" id="PRU00221"/>
    </source>
</evidence>
<dbReference type="PROSITE" id="PS50225">
    <property type="entry name" value="SOCS"/>
    <property type="match status" value="1"/>
</dbReference>
<dbReference type="SUPFAM" id="SSF50978">
    <property type="entry name" value="WD40 repeat-like"/>
    <property type="match status" value="1"/>
</dbReference>
<dbReference type="GO" id="GO:0035556">
    <property type="term" value="P:intracellular signal transduction"/>
    <property type="evidence" value="ECO:0007669"/>
    <property type="project" value="InterPro"/>
</dbReference>
<evidence type="ECO:0000313" key="7">
    <source>
        <dbReference type="EnsemblMetazoa" id="CapteP179895"/>
    </source>
</evidence>
<dbReference type="Pfam" id="PF07525">
    <property type="entry name" value="SOCS_box"/>
    <property type="match status" value="1"/>
</dbReference>
<evidence type="ECO:0000313" key="8">
    <source>
        <dbReference type="Proteomes" id="UP000014760"/>
    </source>
</evidence>
<reference evidence="8" key="1">
    <citation type="submission" date="2012-12" db="EMBL/GenBank/DDBJ databases">
        <authorList>
            <person name="Hellsten U."/>
            <person name="Grimwood J."/>
            <person name="Chapman J.A."/>
            <person name="Shapiro H."/>
            <person name="Aerts A."/>
            <person name="Otillar R.P."/>
            <person name="Terry A.Y."/>
            <person name="Boore J.L."/>
            <person name="Simakov O."/>
            <person name="Marletaz F."/>
            <person name="Cho S.-J."/>
            <person name="Edsinger-Gonzales E."/>
            <person name="Havlak P."/>
            <person name="Kuo D.-H."/>
            <person name="Larsson T."/>
            <person name="Lv J."/>
            <person name="Arendt D."/>
            <person name="Savage R."/>
            <person name="Osoegawa K."/>
            <person name="de Jong P."/>
            <person name="Lindberg D.R."/>
            <person name="Seaver E.C."/>
            <person name="Weisblat D.A."/>
            <person name="Putnam N.H."/>
            <person name="Grigoriev I.V."/>
            <person name="Rokhsar D.S."/>
        </authorList>
    </citation>
    <scope>NUCLEOTIDE SEQUENCE</scope>
    <source>
        <strain evidence="8">I ESC-2004</strain>
    </source>
</reference>
<evidence type="ECO:0000313" key="6">
    <source>
        <dbReference type="EMBL" id="ELT87622.1"/>
    </source>
</evidence>
<reference evidence="7" key="3">
    <citation type="submission" date="2015-06" db="UniProtKB">
        <authorList>
            <consortium name="EnsemblMetazoa"/>
        </authorList>
    </citation>
    <scope>IDENTIFICATION</scope>
</reference>
<feature type="repeat" description="WD" evidence="4">
    <location>
        <begin position="293"/>
        <end position="320"/>
    </location>
</feature>
<dbReference type="CDD" id="cd00200">
    <property type="entry name" value="WD40"/>
    <property type="match status" value="1"/>
</dbReference>
<dbReference type="PANTHER" id="PTHR15622:SF2">
    <property type="entry name" value="U4_U6 SMALL NUCLEAR RIBONUCLEOPROTEIN PRP4"/>
    <property type="match status" value="1"/>
</dbReference>
<evidence type="ECO:0000256" key="3">
    <source>
        <dbReference type="ARBA" id="ARBA00022786"/>
    </source>
</evidence>
<dbReference type="OMA" id="YVWDPHT"/>
<keyword evidence="8" id="KW-1185">Reference proteome</keyword>
<proteinExistence type="predicted"/>
<dbReference type="PANTHER" id="PTHR15622">
    <property type="entry name" value="WD40 REPEAT PROTEIN"/>
    <property type="match status" value="1"/>
</dbReference>
<dbReference type="STRING" id="283909.R7T419"/>
<dbReference type="InterPro" id="IPR019775">
    <property type="entry name" value="WD40_repeat_CS"/>
</dbReference>
<dbReference type="HOGENOM" id="CLU_056876_0_0_1"/>
<dbReference type="InterPro" id="IPR020472">
    <property type="entry name" value="WD40_PAC1"/>
</dbReference>
<dbReference type="InterPro" id="IPR015943">
    <property type="entry name" value="WD40/YVTN_repeat-like_dom_sf"/>
</dbReference>
<feature type="domain" description="SOCS box" evidence="5">
    <location>
        <begin position="354"/>
        <end position="403"/>
    </location>
</feature>
<dbReference type="AlphaFoldDB" id="R7T419"/>
<accession>R7T419</accession>
<evidence type="ECO:0000259" key="5">
    <source>
        <dbReference type="PROSITE" id="PS50225"/>
    </source>
</evidence>